<protein>
    <submittedName>
        <fullName evidence="8">Subtilase family protein</fullName>
    </submittedName>
</protein>
<comment type="caution">
    <text evidence="8">The sequence shown here is derived from an EMBL/GenBank/DDBJ whole genome shotgun (WGS) entry which is preliminary data.</text>
</comment>
<reference evidence="8 9" key="1">
    <citation type="submission" date="2018-11" db="EMBL/GenBank/DDBJ databases">
        <title>Sequencing the genomes of 1000 actinobacteria strains.</title>
        <authorList>
            <person name="Klenk H.-P."/>
        </authorList>
    </citation>
    <scope>NUCLEOTIDE SEQUENCE [LARGE SCALE GENOMIC DNA]</scope>
    <source>
        <strain evidence="8 9">DSM 44231</strain>
    </source>
</reference>
<dbReference type="PANTHER" id="PTHR43806:SF11">
    <property type="entry name" value="CEREVISIN-RELATED"/>
    <property type="match status" value="1"/>
</dbReference>
<feature type="active site" description="Charge relay system" evidence="5">
    <location>
        <position position="175"/>
    </location>
</feature>
<dbReference type="RefSeq" id="WP_123743164.1">
    <property type="nucleotide sequence ID" value="NZ_RJKM01000001.1"/>
</dbReference>
<evidence type="ECO:0000259" key="7">
    <source>
        <dbReference type="Pfam" id="PF00082"/>
    </source>
</evidence>
<evidence type="ECO:0000256" key="2">
    <source>
        <dbReference type="ARBA" id="ARBA00022670"/>
    </source>
</evidence>
<dbReference type="InterPro" id="IPR015500">
    <property type="entry name" value="Peptidase_S8_subtilisin-rel"/>
</dbReference>
<evidence type="ECO:0000256" key="5">
    <source>
        <dbReference type="PROSITE-ProRule" id="PRU01240"/>
    </source>
</evidence>
<name>A0A3N1H4B2_9PSEU</name>
<accession>A0A3N1H4B2</accession>
<dbReference type="InterPro" id="IPR023828">
    <property type="entry name" value="Peptidase_S8_Ser-AS"/>
</dbReference>
<dbReference type="PROSITE" id="PS51892">
    <property type="entry name" value="SUBTILASE"/>
    <property type="match status" value="1"/>
</dbReference>
<evidence type="ECO:0000256" key="3">
    <source>
        <dbReference type="ARBA" id="ARBA00022801"/>
    </source>
</evidence>
<dbReference type="GO" id="GO:0004252">
    <property type="term" value="F:serine-type endopeptidase activity"/>
    <property type="evidence" value="ECO:0007669"/>
    <property type="project" value="UniProtKB-UniRule"/>
</dbReference>
<organism evidence="8 9">
    <name type="scientific">Saccharothrix texasensis</name>
    <dbReference type="NCBI Taxonomy" id="103734"/>
    <lineage>
        <taxon>Bacteria</taxon>
        <taxon>Bacillati</taxon>
        <taxon>Actinomycetota</taxon>
        <taxon>Actinomycetes</taxon>
        <taxon>Pseudonocardiales</taxon>
        <taxon>Pseudonocardiaceae</taxon>
        <taxon>Saccharothrix</taxon>
    </lineage>
</organism>
<dbReference type="Pfam" id="PF00082">
    <property type="entry name" value="Peptidase_S8"/>
    <property type="match status" value="1"/>
</dbReference>
<keyword evidence="9" id="KW-1185">Reference proteome</keyword>
<dbReference type="InterPro" id="IPR000209">
    <property type="entry name" value="Peptidase_S8/S53_dom"/>
</dbReference>
<dbReference type="PRINTS" id="PR00723">
    <property type="entry name" value="SUBTILISIN"/>
</dbReference>
<dbReference type="Proteomes" id="UP000268727">
    <property type="component" value="Unassembled WGS sequence"/>
</dbReference>
<dbReference type="GO" id="GO:0006508">
    <property type="term" value="P:proteolysis"/>
    <property type="evidence" value="ECO:0007669"/>
    <property type="project" value="UniProtKB-KW"/>
</dbReference>
<evidence type="ECO:0000256" key="6">
    <source>
        <dbReference type="RuleBase" id="RU003355"/>
    </source>
</evidence>
<keyword evidence="3 5" id="KW-0378">Hydrolase</keyword>
<dbReference type="InterPro" id="IPR023827">
    <property type="entry name" value="Peptidase_S8_Asp-AS"/>
</dbReference>
<sequence length="400" mass="40386">MSQPTDAETTGRYLVLLDDKSVAAGAREMNRVAGISAASTADSATRAELAAADGVIFQDLGIAVVNATPDQVQQLTRAVDAPGPISVVEAERVVHAYTAPPDTGVDQAAAPAVDESVFTWGLQAVGASISSATGKGVRIAVLDTGFTVAHPDFAGRAVMTQSFIAGETVDDAHGHGTHCIGSAAGPRKAASGGPGYGVAHEAEVYAGKVLSNQGSGSDSGILAGIEWAIANGCAVVSMSLGASVRPGTPYSQVFEQAATRAMAKGTLIIAAAGNESNRPGKVAPVGHPANCPSILSVGAVDVQRAIAFFSCGTVDSVGQVDIVGPGVDIYSSWNKDDGGLGPHKRIQGTSMATPHVAGVAALIAEKHNARGWELWARLAQTGRRLGLPSTDVGAGLVQAP</sequence>
<feature type="domain" description="Peptidase S8/S53" evidence="7">
    <location>
        <begin position="134"/>
        <end position="372"/>
    </location>
</feature>
<feature type="active site" description="Charge relay system" evidence="5">
    <location>
        <position position="143"/>
    </location>
</feature>
<evidence type="ECO:0000256" key="1">
    <source>
        <dbReference type="ARBA" id="ARBA00011073"/>
    </source>
</evidence>
<dbReference type="PROSITE" id="PS00136">
    <property type="entry name" value="SUBTILASE_ASP"/>
    <property type="match status" value="1"/>
</dbReference>
<dbReference type="InterPro" id="IPR036852">
    <property type="entry name" value="Peptidase_S8/S53_dom_sf"/>
</dbReference>
<gene>
    <name evidence="8" type="ORF">EDD40_2667</name>
</gene>
<dbReference type="Gene3D" id="3.40.50.200">
    <property type="entry name" value="Peptidase S8/S53 domain"/>
    <property type="match status" value="1"/>
</dbReference>
<dbReference type="EMBL" id="RJKM01000001">
    <property type="protein sequence ID" value="ROP37355.1"/>
    <property type="molecule type" value="Genomic_DNA"/>
</dbReference>
<dbReference type="InterPro" id="IPR050131">
    <property type="entry name" value="Peptidase_S8_subtilisin-like"/>
</dbReference>
<keyword evidence="4 5" id="KW-0720">Serine protease</keyword>
<evidence type="ECO:0000256" key="4">
    <source>
        <dbReference type="ARBA" id="ARBA00022825"/>
    </source>
</evidence>
<proteinExistence type="inferred from homology"/>
<feature type="active site" description="Charge relay system" evidence="5">
    <location>
        <position position="350"/>
    </location>
</feature>
<evidence type="ECO:0000313" key="9">
    <source>
        <dbReference type="Proteomes" id="UP000268727"/>
    </source>
</evidence>
<evidence type="ECO:0000313" key="8">
    <source>
        <dbReference type="EMBL" id="ROP37355.1"/>
    </source>
</evidence>
<dbReference type="PROSITE" id="PS00138">
    <property type="entry name" value="SUBTILASE_SER"/>
    <property type="match status" value="1"/>
</dbReference>
<comment type="similarity">
    <text evidence="1 5 6">Belongs to the peptidase S8 family.</text>
</comment>
<dbReference type="SUPFAM" id="SSF52743">
    <property type="entry name" value="Subtilisin-like"/>
    <property type="match status" value="1"/>
</dbReference>
<dbReference type="PANTHER" id="PTHR43806">
    <property type="entry name" value="PEPTIDASE S8"/>
    <property type="match status" value="1"/>
</dbReference>
<keyword evidence="2 5" id="KW-0645">Protease</keyword>
<dbReference type="AlphaFoldDB" id="A0A3N1H4B2"/>
<dbReference type="OrthoDB" id="9766923at2"/>